<dbReference type="InterPro" id="IPR023168">
    <property type="entry name" value="GatB_Yqey_C_2"/>
</dbReference>
<dbReference type="RefSeq" id="WP_131996028.1">
    <property type="nucleotide sequence ID" value="NZ_SLWQ01000003.1"/>
</dbReference>
<comment type="caution">
    <text evidence="1">The sequence shown here is derived from an EMBL/GenBank/DDBJ whole genome shotgun (WGS) entry which is preliminary data.</text>
</comment>
<dbReference type="EMBL" id="SLWQ01000003">
    <property type="protein sequence ID" value="TCO41248.1"/>
    <property type="molecule type" value="Genomic_DNA"/>
</dbReference>
<protein>
    <recommendedName>
        <fullName evidence="3">Glutamyl-tRNA amidotransferase</fullName>
    </recommendedName>
</protein>
<accession>A0A4R2ICL2</accession>
<dbReference type="Gene3D" id="1.10.10.410">
    <property type="match status" value="1"/>
</dbReference>
<organism evidence="1 2">
    <name type="scientific">Dokdonella fugitiva</name>
    <dbReference type="NCBI Taxonomy" id="328517"/>
    <lineage>
        <taxon>Bacteria</taxon>
        <taxon>Pseudomonadati</taxon>
        <taxon>Pseudomonadota</taxon>
        <taxon>Gammaproteobacteria</taxon>
        <taxon>Lysobacterales</taxon>
        <taxon>Rhodanobacteraceae</taxon>
        <taxon>Dokdonella</taxon>
    </lineage>
</organism>
<dbReference type="Gene3D" id="1.10.1510.10">
    <property type="entry name" value="Uncharacterised protein YqeY/AIM41 PF09424, N-terminal domain"/>
    <property type="match status" value="1"/>
</dbReference>
<dbReference type="InterPro" id="IPR042184">
    <property type="entry name" value="YqeY/Aim41_N"/>
</dbReference>
<dbReference type="Proteomes" id="UP000294862">
    <property type="component" value="Unassembled WGS sequence"/>
</dbReference>
<dbReference type="OrthoDB" id="9788127at2"/>
<dbReference type="Pfam" id="PF09424">
    <property type="entry name" value="YqeY"/>
    <property type="match status" value="1"/>
</dbReference>
<dbReference type="SUPFAM" id="SSF89095">
    <property type="entry name" value="GatB/YqeY motif"/>
    <property type="match status" value="1"/>
</dbReference>
<dbReference type="AlphaFoldDB" id="A0A4R2ICL2"/>
<dbReference type="InterPro" id="IPR003789">
    <property type="entry name" value="Asn/Gln_tRNA_amidoTrase-B-like"/>
</dbReference>
<keyword evidence="2" id="KW-1185">Reference proteome</keyword>
<evidence type="ECO:0008006" key="3">
    <source>
        <dbReference type="Google" id="ProtNLM"/>
    </source>
</evidence>
<sequence>MSLKQQLTDDMKAAMKGGDKERLGVIRLVNAAIKQREVDERVVLDDTQVFAVLEKMLKQRKDSVAQYEGAGREDLAAVERYEMGVIEGYMPAKMSADEIEAIVARAIADSGATSAKDMGKVVGLVKPQVAGRADMGQVSALVKQKLGG</sequence>
<evidence type="ECO:0000313" key="2">
    <source>
        <dbReference type="Proteomes" id="UP000294862"/>
    </source>
</evidence>
<dbReference type="PANTHER" id="PTHR28055">
    <property type="entry name" value="ALTERED INHERITANCE OF MITOCHONDRIA PROTEIN 41, MITOCHONDRIAL"/>
    <property type="match status" value="1"/>
</dbReference>
<gene>
    <name evidence="1" type="ORF">EV148_103168</name>
</gene>
<reference evidence="1 2" key="1">
    <citation type="journal article" date="2015" name="Stand. Genomic Sci.">
        <title>Genomic Encyclopedia of Bacterial and Archaeal Type Strains, Phase III: the genomes of soil and plant-associated and newly described type strains.</title>
        <authorList>
            <person name="Whitman W.B."/>
            <person name="Woyke T."/>
            <person name="Klenk H.P."/>
            <person name="Zhou Y."/>
            <person name="Lilburn T.G."/>
            <person name="Beck B.J."/>
            <person name="De Vos P."/>
            <person name="Vandamme P."/>
            <person name="Eisen J.A."/>
            <person name="Garrity G."/>
            <person name="Hugenholtz P."/>
            <person name="Kyrpides N.C."/>
        </authorList>
    </citation>
    <scope>NUCLEOTIDE SEQUENCE [LARGE SCALE GENOMIC DNA]</scope>
    <source>
        <strain evidence="1 2">A3</strain>
    </source>
</reference>
<evidence type="ECO:0000313" key="1">
    <source>
        <dbReference type="EMBL" id="TCO41248.1"/>
    </source>
</evidence>
<name>A0A4R2ICL2_9GAMM</name>
<proteinExistence type="predicted"/>
<dbReference type="GO" id="GO:0016884">
    <property type="term" value="F:carbon-nitrogen ligase activity, with glutamine as amido-N-donor"/>
    <property type="evidence" value="ECO:0007669"/>
    <property type="project" value="InterPro"/>
</dbReference>
<dbReference type="InterPro" id="IPR019004">
    <property type="entry name" value="YqeY/Aim41"/>
</dbReference>
<dbReference type="PANTHER" id="PTHR28055:SF1">
    <property type="entry name" value="ALTERED INHERITANCE OF MITOCHONDRIA PROTEIN 41, MITOCHONDRIAL"/>
    <property type="match status" value="1"/>
</dbReference>